<dbReference type="AlphaFoldDB" id="A0A9P5N8G0"/>
<proteinExistence type="predicted"/>
<reference evidence="2" key="1">
    <citation type="submission" date="2020-11" db="EMBL/GenBank/DDBJ databases">
        <authorList>
            <consortium name="DOE Joint Genome Institute"/>
            <person name="Ahrendt S."/>
            <person name="Riley R."/>
            <person name="Andreopoulos W."/>
            <person name="LaButti K."/>
            <person name="Pangilinan J."/>
            <person name="Ruiz-duenas F.J."/>
            <person name="Barrasa J.M."/>
            <person name="Sanchez-Garcia M."/>
            <person name="Camarero S."/>
            <person name="Miyauchi S."/>
            <person name="Serrano A."/>
            <person name="Linde D."/>
            <person name="Babiker R."/>
            <person name="Drula E."/>
            <person name="Ayuso-Fernandez I."/>
            <person name="Pacheco R."/>
            <person name="Padilla G."/>
            <person name="Ferreira P."/>
            <person name="Barriuso J."/>
            <person name="Kellner H."/>
            <person name="Castanera R."/>
            <person name="Alfaro M."/>
            <person name="Ramirez L."/>
            <person name="Pisabarro A.G."/>
            <person name="Kuo A."/>
            <person name="Tritt A."/>
            <person name="Lipzen A."/>
            <person name="He G."/>
            <person name="Yan M."/>
            <person name="Ng V."/>
            <person name="Cullen D."/>
            <person name="Martin F."/>
            <person name="Rosso M.-N."/>
            <person name="Henrissat B."/>
            <person name="Hibbett D."/>
            <person name="Martinez A.T."/>
            <person name="Grigoriev I.V."/>
        </authorList>
    </citation>
    <scope>NUCLEOTIDE SEQUENCE</scope>
    <source>
        <strain evidence="2">AH 44721</strain>
    </source>
</reference>
<accession>A0A9P5N8G0</accession>
<sequence>MSSGIPTALSLAKIILSKSSHQPKPTSPSKFNLVANPAWRILQNIIYKVTIAEALDLLDKEKKPAGSNLNQGNEGMIGTPPMDKSPSSSSLLSLLDSSIESSDLELESEFSDKTIGIAKDPASTVKPISIFRNIETMNQYPLLNEALHTSVLKYCPFLTNSLDDTSMEELTEIPAHFQLNLLPDPELSISEFLKYPLLPQTKDASMTAIQFWSEQDPDILEDEIAVQLKELPIPPPNLLSELEHVNKNAKLMVDKHFPLWVIHYWLEVSQIRWYARGPWVKAENWLNKHKGSY</sequence>
<dbReference type="EMBL" id="JADNYJ010000273">
    <property type="protein sequence ID" value="KAF8872255.1"/>
    <property type="molecule type" value="Genomic_DNA"/>
</dbReference>
<evidence type="ECO:0000313" key="2">
    <source>
        <dbReference type="EMBL" id="KAF8872255.1"/>
    </source>
</evidence>
<gene>
    <name evidence="2" type="ORF">CPB84DRAFT_1753665</name>
</gene>
<evidence type="ECO:0000256" key="1">
    <source>
        <dbReference type="SAM" id="MobiDB-lite"/>
    </source>
</evidence>
<dbReference type="OrthoDB" id="2979847at2759"/>
<organism evidence="2 3">
    <name type="scientific">Gymnopilus junonius</name>
    <name type="common">Spectacular rustgill mushroom</name>
    <name type="synonym">Gymnopilus spectabilis subsp. junonius</name>
    <dbReference type="NCBI Taxonomy" id="109634"/>
    <lineage>
        <taxon>Eukaryota</taxon>
        <taxon>Fungi</taxon>
        <taxon>Dikarya</taxon>
        <taxon>Basidiomycota</taxon>
        <taxon>Agaricomycotina</taxon>
        <taxon>Agaricomycetes</taxon>
        <taxon>Agaricomycetidae</taxon>
        <taxon>Agaricales</taxon>
        <taxon>Agaricineae</taxon>
        <taxon>Hymenogastraceae</taxon>
        <taxon>Gymnopilus</taxon>
    </lineage>
</organism>
<dbReference type="Proteomes" id="UP000724874">
    <property type="component" value="Unassembled WGS sequence"/>
</dbReference>
<name>A0A9P5N8G0_GYMJU</name>
<protein>
    <submittedName>
        <fullName evidence="2">Uncharacterized protein</fullName>
    </submittedName>
</protein>
<evidence type="ECO:0000313" key="3">
    <source>
        <dbReference type="Proteomes" id="UP000724874"/>
    </source>
</evidence>
<feature type="region of interest" description="Disordered" evidence="1">
    <location>
        <begin position="63"/>
        <end position="90"/>
    </location>
</feature>
<keyword evidence="3" id="KW-1185">Reference proteome</keyword>
<comment type="caution">
    <text evidence="2">The sequence shown here is derived from an EMBL/GenBank/DDBJ whole genome shotgun (WGS) entry which is preliminary data.</text>
</comment>